<feature type="transmembrane region" description="Helical" evidence="6">
    <location>
        <begin position="87"/>
        <end position="109"/>
    </location>
</feature>
<comment type="subcellular location">
    <subcellularLocation>
        <location evidence="1">Membrane</location>
        <topology evidence="1">Multi-pass membrane protein</topology>
    </subcellularLocation>
</comment>
<feature type="compositionally biased region" description="Pro residues" evidence="5">
    <location>
        <begin position="272"/>
        <end position="282"/>
    </location>
</feature>
<keyword evidence="3 6" id="KW-1133">Transmembrane helix</keyword>
<dbReference type="EMBL" id="FN648214">
    <property type="protein sequence ID" value="CBJ25942.1"/>
    <property type="molecule type" value="Genomic_DNA"/>
</dbReference>
<dbReference type="SUPFAM" id="SSF46934">
    <property type="entry name" value="UBA-like"/>
    <property type="match status" value="1"/>
</dbReference>
<dbReference type="InterPro" id="IPR009060">
    <property type="entry name" value="UBA-like_sf"/>
</dbReference>
<keyword evidence="4 6" id="KW-0472">Membrane</keyword>
<dbReference type="GO" id="GO:0016020">
    <property type="term" value="C:membrane"/>
    <property type="evidence" value="ECO:0007669"/>
    <property type="project" value="UniProtKB-SubCell"/>
</dbReference>
<feature type="compositionally biased region" description="Low complexity" evidence="5">
    <location>
        <begin position="215"/>
        <end position="227"/>
    </location>
</feature>
<dbReference type="InterPro" id="IPR015940">
    <property type="entry name" value="UBA"/>
</dbReference>
<evidence type="ECO:0000313" key="9">
    <source>
        <dbReference type="Proteomes" id="UP000002630"/>
    </source>
</evidence>
<feature type="transmembrane region" description="Helical" evidence="6">
    <location>
        <begin position="115"/>
        <end position="133"/>
    </location>
</feature>
<evidence type="ECO:0000256" key="1">
    <source>
        <dbReference type="ARBA" id="ARBA00004141"/>
    </source>
</evidence>
<dbReference type="Gene3D" id="1.20.1540.10">
    <property type="entry name" value="Rhomboid-like"/>
    <property type="match status" value="1"/>
</dbReference>
<reference evidence="8 9" key="1">
    <citation type="journal article" date="2010" name="Nature">
        <title>The Ectocarpus genome and the independent evolution of multicellularity in brown algae.</title>
        <authorList>
            <person name="Cock J.M."/>
            <person name="Sterck L."/>
            <person name="Rouze P."/>
            <person name="Scornet D."/>
            <person name="Allen A.E."/>
            <person name="Amoutzias G."/>
            <person name="Anthouard V."/>
            <person name="Artiguenave F."/>
            <person name="Aury J.M."/>
            <person name="Badger J.H."/>
            <person name="Beszteri B."/>
            <person name="Billiau K."/>
            <person name="Bonnet E."/>
            <person name="Bothwell J.H."/>
            <person name="Bowler C."/>
            <person name="Boyen C."/>
            <person name="Brownlee C."/>
            <person name="Carrano C.J."/>
            <person name="Charrier B."/>
            <person name="Cho G.Y."/>
            <person name="Coelho S.M."/>
            <person name="Collen J."/>
            <person name="Corre E."/>
            <person name="Da Silva C."/>
            <person name="Delage L."/>
            <person name="Delaroque N."/>
            <person name="Dittami S.M."/>
            <person name="Doulbeau S."/>
            <person name="Elias M."/>
            <person name="Farnham G."/>
            <person name="Gachon C.M."/>
            <person name="Gschloessl B."/>
            <person name="Heesch S."/>
            <person name="Jabbari K."/>
            <person name="Jubin C."/>
            <person name="Kawai H."/>
            <person name="Kimura K."/>
            <person name="Kloareg B."/>
            <person name="Kupper F.C."/>
            <person name="Lang D."/>
            <person name="Le Bail A."/>
            <person name="Leblanc C."/>
            <person name="Lerouge P."/>
            <person name="Lohr M."/>
            <person name="Lopez P.J."/>
            <person name="Martens C."/>
            <person name="Maumus F."/>
            <person name="Michel G."/>
            <person name="Miranda-Saavedra D."/>
            <person name="Morales J."/>
            <person name="Moreau H."/>
            <person name="Motomura T."/>
            <person name="Nagasato C."/>
            <person name="Napoli C.A."/>
            <person name="Nelson D.R."/>
            <person name="Nyvall-Collen P."/>
            <person name="Peters A.F."/>
            <person name="Pommier C."/>
            <person name="Potin P."/>
            <person name="Poulain J."/>
            <person name="Quesneville H."/>
            <person name="Read B."/>
            <person name="Rensing S.A."/>
            <person name="Ritter A."/>
            <person name="Rousvoal S."/>
            <person name="Samanta M."/>
            <person name="Samson G."/>
            <person name="Schroeder D.C."/>
            <person name="Segurens B."/>
            <person name="Strittmatter M."/>
            <person name="Tonon T."/>
            <person name="Tregear J.W."/>
            <person name="Valentin K."/>
            <person name="von Dassow P."/>
            <person name="Yamagishi T."/>
            <person name="Van de Peer Y."/>
            <person name="Wincker P."/>
        </authorList>
    </citation>
    <scope>NUCLEOTIDE SEQUENCE [LARGE SCALE GENOMIC DNA]</scope>
    <source>
        <strain evidence="9">Ec32 / CCAP1310/4</strain>
    </source>
</reference>
<organism evidence="8 9">
    <name type="scientific">Ectocarpus siliculosus</name>
    <name type="common">Brown alga</name>
    <name type="synonym">Conferva siliculosa</name>
    <dbReference type="NCBI Taxonomy" id="2880"/>
    <lineage>
        <taxon>Eukaryota</taxon>
        <taxon>Sar</taxon>
        <taxon>Stramenopiles</taxon>
        <taxon>Ochrophyta</taxon>
        <taxon>PX clade</taxon>
        <taxon>Phaeophyceae</taxon>
        <taxon>Ectocarpales</taxon>
        <taxon>Ectocarpaceae</taxon>
        <taxon>Ectocarpus</taxon>
    </lineage>
</organism>
<feature type="region of interest" description="Disordered" evidence="5">
    <location>
        <begin position="323"/>
        <end position="363"/>
    </location>
</feature>
<accession>D7FMP5</accession>
<dbReference type="eggNOG" id="KOG4463">
    <property type="taxonomic scope" value="Eukaryota"/>
</dbReference>
<dbReference type="SUPFAM" id="SSF144091">
    <property type="entry name" value="Rhomboid-like"/>
    <property type="match status" value="1"/>
</dbReference>
<protein>
    <submittedName>
        <fullName evidence="8">UBA-like</fullName>
    </submittedName>
</protein>
<evidence type="ECO:0000256" key="3">
    <source>
        <dbReference type="ARBA" id="ARBA00022989"/>
    </source>
</evidence>
<dbReference type="SMART" id="SM00165">
    <property type="entry name" value="UBA"/>
    <property type="match status" value="1"/>
</dbReference>
<evidence type="ECO:0000256" key="6">
    <source>
        <dbReference type="SAM" id="Phobius"/>
    </source>
</evidence>
<dbReference type="STRING" id="2880.D7FMP5"/>
<dbReference type="PANTHER" id="PTHR43066:SF21">
    <property type="entry name" value="UBIQUITIN-ASSOCIATED DOMAIN-CONTAINING PROTEIN 2"/>
    <property type="match status" value="1"/>
</dbReference>
<dbReference type="OMA" id="NYQDHRP"/>
<dbReference type="Gene3D" id="1.10.8.10">
    <property type="entry name" value="DNA helicase RuvA subunit, C-terminal domain"/>
    <property type="match status" value="1"/>
</dbReference>
<feature type="domain" description="UBA" evidence="7">
    <location>
        <begin position="281"/>
        <end position="321"/>
    </location>
</feature>
<evidence type="ECO:0000256" key="2">
    <source>
        <dbReference type="ARBA" id="ARBA00022692"/>
    </source>
</evidence>
<evidence type="ECO:0000313" key="8">
    <source>
        <dbReference type="EMBL" id="CBJ25942.1"/>
    </source>
</evidence>
<dbReference type="Proteomes" id="UP000002630">
    <property type="component" value="Linkage Group LG24"/>
</dbReference>
<sequence>MFAGFGSSPVTRGILASTLVASAVLHARDPDGTLNVTLDVWRVLTEGEIWRLLSCHTVCTSMGPLLASSLSLYRLRALEPLLGSKKFGAFAAVTSALALPFEATAGVYFGTVRLTPGPIPLVFALLVVYYAIVPPSKPRYFGVLGLDFSDKAFTFVVAGMLASCEGWDSIVPAVCGALVGGLYLMDTMSIQALRFPNVVHRCFSRLPFMSGRRGSPFPGGAAPPAARAARRPPRPAQALLGPARGRGGGGGLISFFTPVRQGSTRLRNASSSPPPPLPPQPPSEEAVASLMGMGFDRAAVVQALQQTGNDSYTAVNILVSRGGGRGSAPGSNDAWGDGSGATTSASPGRGSAYSSEAPHDHAS</sequence>
<evidence type="ECO:0000256" key="5">
    <source>
        <dbReference type="SAM" id="MobiDB-lite"/>
    </source>
</evidence>
<dbReference type="InterPro" id="IPR035952">
    <property type="entry name" value="Rhomboid-like_sf"/>
</dbReference>
<evidence type="ECO:0000259" key="7">
    <source>
        <dbReference type="PROSITE" id="PS50030"/>
    </source>
</evidence>
<dbReference type="PROSITE" id="PS50030">
    <property type="entry name" value="UBA"/>
    <property type="match status" value="1"/>
</dbReference>
<dbReference type="GO" id="GO:0004252">
    <property type="term" value="F:serine-type endopeptidase activity"/>
    <property type="evidence" value="ECO:0007669"/>
    <property type="project" value="TreeGrafter"/>
</dbReference>
<proteinExistence type="predicted"/>
<dbReference type="InParanoid" id="D7FMP5"/>
<dbReference type="EMBL" id="FN649749">
    <property type="protein sequence ID" value="CBJ25942.1"/>
    <property type="molecule type" value="Genomic_DNA"/>
</dbReference>
<name>D7FMP5_ECTSI</name>
<keyword evidence="9" id="KW-1185">Reference proteome</keyword>
<dbReference type="AlphaFoldDB" id="D7FMP5"/>
<dbReference type="OrthoDB" id="272778at2759"/>
<feature type="compositionally biased region" description="Polar residues" evidence="5">
    <location>
        <begin position="260"/>
        <end position="269"/>
    </location>
</feature>
<feature type="region of interest" description="Disordered" evidence="5">
    <location>
        <begin position="215"/>
        <end position="285"/>
    </location>
</feature>
<evidence type="ECO:0000256" key="4">
    <source>
        <dbReference type="ARBA" id="ARBA00023136"/>
    </source>
</evidence>
<gene>
    <name evidence="8" type="ORF">Esi_0017_0174</name>
</gene>
<dbReference type="Pfam" id="PF00627">
    <property type="entry name" value="UBA"/>
    <property type="match status" value="1"/>
</dbReference>
<dbReference type="PANTHER" id="PTHR43066">
    <property type="entry name" value="RHOMBOID-RELATED PROTEIN"/>
    <property type="match status" value="1"/>
</dbReference>
<keyword evidence="2 6" id="KW-0812">Transmembrane</keyword>